<feature type="transmembrane region" description="Helical" evidence="6">
    <location>
        <begin position="397"/>
        <end position="421"/>
    </location>
</feature>
<dbReference type="OrthoDB" id="2126698at2759"/>
<evidence type="ECO:0000313" key="7">
    <source>
        <dbReference type="EMBL" id="KAJ1689273.1"/>
    </source>
</evidence>
<accession>A0A9Q0C8I7</accession>
<feature type="transmembrane region" description="Helical" evidence="6">
    <location>
        <begin position="204"/>
        <end position="225"/>
    </location>
</feature>
<reference evidence="7" key="1">
    <citation type="journal article" date="2022" name="Cell">
        <title>Repeat-based holocentromeres influence genome architecture and karyotype evolution.</title>
        <authorList>
            <person name="Hofstatter P.G."/>
            <person name="Thangavel G."/>
            <person name="Lux T."/>
            <person name="Neumann P."/>
            <person name="Vondrak T."/>
            <person name="Novak P."/>
            <person name="Zhang M."/>
            <person name="Costa L."/>
            <person name="Castellani M."/>
            <person name="Scott A."/>
            <person name="Toegelov H."/>
            <person name="Fuchs J."/>
            <person name="Mata-Sucre Y."/>
            <person name="Dias Y."/>
            <person name="Vanzela A.L.L."/>
            <person name="Huettel B."/>
            <person name="Almeida C.C.S."/>
            <person name="Simkova H."/>
            <person name="Souza G."/>
            <person name="Pedrosa-Harand A."/>
            <person name="Macas J."/>
            <person name="Mayer K.F.X."/>
            <person name="Houben A."/>
            <person name="Marques A."/>
        </authorList>
    </citation>
    <scope>NUCLEOTIDE SEQUENCE</scope>
    <source>
        <strain evidence="7">RhyBre1mFocal</strain>
    </source>
</reference>
<sequence length="502" mass="55345">MEHISLSVPSPNSTFPTSFQMSNGDEELNSRLVSLLPKEEEEHSLSTRICAESKKLWMVAGPAILTRFAVVGVLISTQAFLGHVGSLELAGYALSFTVIDRFAVSILLGMASALETLCGQAFGAKQYHMLGVYLQRSWIMLFACVILLIPVFIFATPLLELLGQDKAIAKEAGIICLWFIPVIFSHIFNFTFQMYLQSQSKNMVISYFSVFSFMFHLFLSWLMVIKFSWGLHGAMTAMCISMWFPVIGQFIYVLCGGCPETWKGFSWSAFSDLGLVAKLSLSSGLMICLELWYNSILILLTGNMENAEVELDALSICLNLSGWGMMIFVGLLAAAGVRVANELGAGNANATRFAIVNVVSTSAIIGVVLFVLFLVFRRSIAFIFTDSEPVLEAVADLSPLLAFTILLQSIQPVLSGVAVGAGLQKMVAYVNIACYYLVGVPLGIIFGYVIGYQIKGLWVGMLVGTLIQTLVLCYITWKLDWDKQVELARERVNKWFLPESPE</sequence>
<feature type="transmembrane region" description="Helical" evidence="6">
    <location>
        <begin position="353"/>
        <end position="377"/>
    </location>
</feature>
<dbReference type="InterPro" id="IPR045069">
    <property type="entry name" value="MATE_euk"/>
</dbReference>
<protein>
    <recommendedName>
        <fullName evidence="6">Protein DETOXIFICATION</fullName>
    </recommendedName>
    <alternativeName>
        <fullName evidence="6">Multidrug and toxic compound extrusion protein</fullName>
    </alternativeName>
</protein>
<proteinExistence type="inferred from homology"/>
<comment type="similarity">
    <text evidence="2 6">Belongs to the multi antimicrobial extrusion (MATE) (TC 2.A.66.1) family.</text>
</comment>
<evidence type="ECO:0000256" key="1">
    <source>
        <dbReference type="ARBA" id="ARBA00004141"/>
    </source>
</evidence>
<dbReference type="GO" id="GO:0042910">
    <property type="term" value="F:xenobiotic transmembrane transporter activity"/>
    <property type="evidence" value="ECO:0007669"/>
    <property type="project" value="InterPro"/>
</dbReference>
<evidence type="ECO:0000313" key="8">
    <source>
        <dbReference type="Proteomes" id="UP001151287"/>
    </source>
</evidence>
<feature type="transmembrane region" description="Helical" evidence="6">
    <location>
        <begin position="231"/>
        <end position="254"/>
    </location>
</feature>
<dbReference type="PANTHER" id="PTHR11206">
    <property type="entry name" value="MULTIDRUG RESISTANCE PROTEIN"/>
    <property type="match status" value="1"/>
</dbReference>
<keyword evidence="4 6" id="KW-1133">Transmembrane helix</keyword>
<dbReference type="GO" id="GO:0016020">
    <property type="term" value="C:membrane"/>
    <property type="evidence" value="ECO:0007669"/>
    <property type="project" value="UniProtKB-SubCell"/>
</dbReference>
<dbReference type="InterPro" id="IPR002528">
    <property type="entry name" value="MATE_fam"/>
</dbReference>
<feature type="transmembrane region" description="Helical" evidence="6">
    <location>
        <begin position="428"/>
        <end position="450"/>
    </location>
</feature>
<keyword evidence="8" id="KW-1185">Reference proteome</keyword>
<name>A0A9Q0C8I7_9POAL</name>
<comment type="subcellular location">
    <subcellularLocation>
        <location evidence="1">Membrane</location>
        <topology evidence="1">Multi-pass membrane protein</topology>
    </subcellularLocation>
</comment>
<evidence type="ECO:0000256" key="3">
    <source>
        <dbReference type="ARBA" id="ARBA00022692"/>
    </source>
</evidence>
<dbReference type="CDD" id="cd13132">
    <property type="entry name" value="MATE_eukaryotic"/>
    <property type="match status" value="1"/>
</dbReference>
<organism evidence="7 8">
    <name type="scientific">Rhynchospora breviuscula</name>
    <dbReference type="NCBI Taxonomy" id="2022672"/>
    <lineage>
        <taxon>Eukaryota</taxon>
        <taxon>Viridiplantae</taxon>
        <taxon>Streptophyta</taxon>
        <taxon>Embryophyta</taxon>
        <taxon>Tracheophyta</taxon>
        <taxon>Spermatophyta</taxon>
        <taxon>Magnoliopsida</taxon>
        <taxon>Liliopsida</taxon>
        <taxon>Poales</taxon>
        <taxon>Cyperaceae</taxon>
        <taxon>Cyperoideae</taxon>
        <taxon>Rhynchosporeae</taxon>
        <taxon>Rhynchospora</taxon>
    </lineage>
</organism>
<keyword evidence="3 6" id="KW-0812">Transmembrane</keyword>
<feature type="transmembrane region" description="Helical" evidence="6">
    <location>
        <begin position="138"/>
        <end position="159"/>
    </location>
</feature>
<evidence type="ECO:0000256" key="5">
    <source>
        <dbReference type="ARBA" id="ARBA00023136"/>
    </source>
</evidence>
<dbReference type="GO" id="GO:0015297">
    <property type="term" value="F:antiporter activity"/>
    <property type="evidence" value="ECO:0007669"/>
    <property type="project" value="InterPro"/>
</dbReference>
<comment type="caution">
    <text evidence="7">The sequence shown here is derived from an EMBL/GenBank/DDBJ whole genome shotgun (WGS) entry which is preliminary data.</text>
</comment>
<feature type="transmembrane region" description="Helical" evidence="6">
    <location>
        <begin position="56"/>
        <end position="81"/>
    </location>
</feature>
<dbReference type="EMBL" id="JAMQYH010000004">
    <property type="protein sequence ID" value="KAJ1689273.1"/>
    <property type="molecule type" value="Genomic_DNA"/>
</dbReference>
<evidence type="ECO:0000256" key="4">
    <source>
        <dbReference type="ARBA" id="ARBA00022989"/>
    </source>
</evidence>
<feature type="transmembrane region" description="Helical" evidence="6">
    <location>
        <begin position="275"/>
        <end position="300"/>
    </location>
</feature>
<evidence type="ECO:0000256" key="6">
    <source>
        <dbReference type="RuleBase" id="RU004914"/>
    </source>
</evidence>
<dbReference type="AlphaFoldDB" id="A0A9Q0C8I7"/>
<keyword evidence="5 6" id="KW-0472">Membrane</keyword>
<dbReference type="GO" id="GO:1990961">
    <property type="term" value="P:xenobiotic detoxification by transmembrane export across the plasma membrane"/>
    <property type="evidence" value="ECO:0007669"/>
    <property type="project" value="InterPro"/>
</dbReference>
<dbReference type="Pfam" id="PF01554">
    <property type="entry name" value="MatE"/>
    <property type="match status" value="2"/>
</dbReference>
<dbReference type="NCBIfam" id="TIGR00797">
    <property type="entry name" value="matE"/>
    <property type="match status" value="1"/>
</dbReference>
<feature type="transmembrane region" description="Helical" evidence="6">
    <location>
        <begin position="171"/>
        <end position="192"/>
    </location>
</feature>
<feature type="transmembrane region" description="Helical" evidence="6">
    <location>
        <begin position="320"/>
        <end position="341"/>
    </location>
</feature>
<gene>
    <name evidence="7" type="ORF">LUZ63_013428</name>
</gene>
<feature type="transmembrane region" description="Helical" evidence="6">
    <location>
        <begin position="93"/>
        <end position="117"/>
    </location>
</feature>
<evidence type="ECO:0000256" key="2">
    <source>
        <dbReference type="ARBA" id="ARBA00010199"/>
    </source>
</evidence>
<feature type="transmembrane region" description="Helical" evidence="6">
    <location>
        <begin position="456"/>
        <end position="477"/>
    </location>
</feature>
<dbReference type="Proteomes" id="UP001151287">
    <property type="component" value="Unassembled WGS sequence"/>
</dbReference>